<feature type="domain" description="Outer membrane protein beta-barrel" evidence="2">
    <location>
        <begin position="28"/>
        <end position="190"/>
    </location>
</feature>
<keyword evidence="1" id="KW-0732">Signal</keyword>
<evidence type="ECO:0000313" key="3">
    <source>
        <dbReference type="EMBL" id="MCF4100639.1"/>
    </source>
</evidence>
<evidence type="ECO:0000313" key="4">
    <source>
        <dbReference type="Proteomes" id="UP001179363"/>
    </source>
</evidence>
<feature type="chain" id="PRO_5046112610" description="Outer membrane protein beta-barrel domain-containing protein" evidence="1">
    <location>
        <begin position="22"/>
        <end position="223"/>
    </location>
</feature>
<evidence type="ECO:0000256" key="1">
    <source>
        <dbReference type="SAM" id="SignalP"/>
    </source>
</evidence>
<organism evidence="3 4">
    <name type="scientific">Gillisia lutea</name>
    <dbReference type="NCBI Taxonomy" id="2909668"/>
    <lineage>
        <taxon>Bacteria</taxon>
        <taxon>Pseudomonadati</taxon>
        <taxon>Bacteroidota</taxon>
        <taxon>Flavobacteriia</taxon>
        <taxon>Flavobacteriales</taxon>
        <taxon>Flavobacteriaceae</taxon>
        <taxon>Gillisia</taxon>
    </lineage>
</organism>
<dbReference type="Pfam" id="PF13568">
    <property type="entry name" value="OMP_b-brl_2"/>
    <property type="match status" value="1"/>
</dbReference>
<dbReference type="EMBL" id="JAKGTH010000006">
    <property type="protein sequence ID" value="MCF4100639.1"/>
    <property type="molecule type" value="Genomic_DNA"/>
</dbReference>
<protein>
    <recommendedName>
        <fullName evidence="2">Outer membrane protein beta-barrel domain-containing protein</fullName>
    </recommendedName>
</protein>
<name>A0ABS9ECN2_9FLAO</name>
<accession>A0ABS9ECN2</accession>
<proteinExistence type="predicted"/>
<gene>
    <name evidence="3" type="ORF">L1I30_03070</name>
</gene>
<feature type="signal peptide" evidence="1">
    <location>
        <begin position="1"/>
        <end position="21"/>
    </location>
</feature>
<dbReference type="RefSeq" id="WP_236132778.1">
    <property type="nucleotide sequence ID" value="NZ_JAKGTH010000006.1"/>
</dbReference>
<evidence type="ECO:0000259" key="2">
    <source>
        <dbReference type="Pfam" id="PF13568"/>
    </source>
</evidence>
<reference evidence="3" key="1">
    <citation type="submission" date="2022-01" db="EMBL/GenBank/DDBJ databases">
        <title>Gillisia lutea sp. nov., isolated from marine plastic residues from the Malvarosa beach (Valencia, Spain).</title>
        <authorList>
            <person name="Vidal-Verdu A."/>
            <person name="Molina-Menor E."/>
            <person name="Satari L."/>
            <person name="Pascual J."/>
            <person name="Pereto J."/>
            <person name="Porcar M."/>
        </authorList>
    </citation>
    <scope>NUCLEOTIDE SEQUENCE</scope>
    <source>
        <strain evidence="3">M10.2A</strain>
    </source>
</reference>
<dbReference type="Proteomes" id="UP001179363">
    <property type="component" value="Unassembled WGS sequence"/>
</dbReference>
<sequence>MKNTTFLLLVLFLMLSVSLHAQRRISSSYNRLGIQAAVTYGGIETSNFSTQSKIGYLAGLTTRANVYNNFTIIYGVNFFESRTGINLQRETGQIYHEIDFKTTGAQLNLFLGHKLIGEHLSFEAGPILQVNSKWSTSDEYKNYYVEDYNLQAKDLEDISKIHLNVAANISTGFKSFKFWFQYQYGVTNMFKKLNTVELQQQEPKAVNLEGHMGMALAGIVVYL</sequence>
<comment type="caution">
    <text evidence="3">The sequence shown here is derived from an EMBL/GenBank/DDBJ whole genome shotgun (WGS) entry which is preliminary data.</text>
</comment>
<keyword evidence="4" id="KW-1185">Reference proteome</keyword>
<dbReference type="InterPro" id="IPR025665">
    <property type="entry name" value="Beta-barrel_OMP_2"/>
</dbReference>